<dbReference type="Proteomes" id="UP000198424">
    <property type="component" value="Unassembled WGS sequence"/>
</dbReference>
<evidence type="ECO:0000313" key="3">
    <source>
        <dbReference type="Proteomes" id="UP000028712"/>
    </source>
</evidence>
<dbReference type="SUPFAM" id="SSF53955">
    <property type="entry name" value="Lysozyme-like"/>
    <property type="match status" value="1"/>
</dbReference>
<dbReference type="EMBL" id="JPRM01000066">
    <property type="protein sequence ID" value="KFF01781.1"/>
    <property type="molecule type" value="Genomic_DNA"/>
</dbReference>
<dbReference type="Proteomes" id="UP000028712">
    <property type="component" value="Unassembled WGS sequence"/>
</dbReference>
<protein>
    <submittedName>
        <fullName evidence="1">Uncharacterized protein</fullName>
    </submittedName>
</protein>
<dbReference type="AlphaFoldDB" id="A0A085ZBG7"/>
<evidence type="ECO:0000313" key="2">
    <source>
        <dbReference type="EMBL" id="OXA84794.1"/>
    </source>
</evidence>
<organism evidence="1 3">
    <name type="scientific">Flavobacterium hydatis</name>
    <name type="common">Cytophaga aquatilis</name>
    <dbReference type="NCBI Taxonomy" id="991"/>
    <lineage>
        <taxon>Bacteria</taxon>
        <taxon>Pseudomonadati</taxon>
        <taxon>Bacteroidota</taxon>
        <taxon>Flavobacteriia</taxon>
        <taxon>Flavobacteriales</taxon>
        <taxon>Flavobacteriaceae</taxon>
        <taxon>Flavobacterium</taxon>
    </lineage>
</organism>
<reference evidence="2 4" key="2">
    <citation type="submission" date="2016-11" db="EMBL/GenBank/DDBJ databases">
        <title>Whole genomes of Flavobacteriaceae.</title>
        <authorList>
            <person name="Stine C."/>
            <person name="Li C."/>
            <person name="Tadesse D."/>
        </authorList>
    </citation>
    <scope>NUCLEOTIDE SEQUENCE [LARGE SCALE GENOMIC DNA]</scope>
    <source>
        <strain evidence="2 4">ATCC 29551</strain>
    </source>
</reference>
<sequence>MDMSNIKIFGNHSPVVGVKEYYSINELFGNSVPKQNFLPEYQVASNDQVKWSVWIFERGSWRKTKENDKTGITVDYIFYQKSLAREAIKLSVEVNGEKAIFDIKPLKTSQAKIVHVDLLDANLSKPTKPFAYGDWIVARVHCVGMDRFSLAVTLWEDDGGKTKQNTTNVRIQEKRGIVLNGIADVSFQLKPSFAWLANAKLAEGDTSEGEFHEYYVTAEFLERKSKRVPSLNTNVPNPDYKPKVVIKQTPAEKKGPSKKEVKGINKSDNKVYDYHETKVSIKPTTDFNPVWEKINSILKVNVDENWWKKKEEKKGICVSEARIRAFMRMLRVKEDTAGDSGYEKNVGGKSFIKDYKKDWSTHPKISIYIKRINKNSNAAGAYQFMGDTYDEIIRNYGKRYKISNFTKESQDKMCLILMKHYYKDDRPKSFYNPESVGSKEWRKRFKNQQADIIQLIIDDDIKRAALLSSLCWASLPDSPYGQQSSLYTFTDVKKIYDSYLKEELVATSKELYLKKGFLKEFGYSCCDGYNDINTGCSDKSDIDLRNKITFYAQKTSTDCNITCRKIMKIIDIYPENPTEHDGESYYQTALETKDRKGLTLNIDNFKKGINYIDKSLEAGYPIMVGVHHSNIYKYNETSVPTTDHYVIIVGRFCDNNVLKYRFWDVGTKNGEINDYKFTKHEDKLYSDEIFHKGKSYVVSQIRRNKKIDDNSLITF</sequence>
<dbReference type="EMBL" id="MUGY01000067">
    <property type="protein sequence ID" value="OXA84794.1"/>
    <property type="molecule type" value="Genomic_DNA"/>
</dbReference>
<comment type="caution">
    <text evidence="1">The sequence shown here is derived from an EMBL/GenBank/DDBJ whole genome shotgun (WGS) entry which is preliminary data.</text>
</comment>
<dbReference type="InterPro" id="IPR023346">
    <property type="entry name" value="Lysozyme-like_dom_sf"/>
</dbReference>
<dbReference type="eggNOG" id="COG3179">
    <property type="taxonomic scope" value="Bacteria"/>
</dbReference>
<evidence type="ECO:0000313" key="4">
    <source>
        <dbReference type="Proteomes" id="UP000198424"/>
    </source>
</evidence>
<dbReference type="Gene3D" id="1.10.530.10">
    <property type="match status" value="1"/>
</dbReference>
<keyword evidence="4" id="KW-1185">Reference proteome</keyword>
<name>A0A085ZBG7_FLAHY</name>
<gene>
    <name evidence="2" type="ORF">B0A62_25020</name>
    <name evidence="1" type="ORF">IW20_25645</name>
</gene>
<dbReference type="eggNOG" id="COG4678">
    <property type="taxonomic scope" value="Bacteria"/>
</dbReference>
<accession>A0A085ZBG7</accession>
<dbReference type="CDD" id="cd00736">
    <property type="entry name" value="lambda_lys-like"/>
    <property type="match status" value="1"/>
</dbReference>
<proteinExistence type="predicted"/>
<reference evidence="1 3" key="1">
    <citation type="submission" date="2014-07" db="EMBL/GenBank/DDBJ databases">
        <title>Genome of Flavobacterium hydatis DSM 2063.</title>
        <authorList>
            <person name="Pipes S.E."/>
            <person name="Stropko S.J."/>
            <person name="Newman J.D."/>
        </authorList>
    </citation>
    <scope>NUCLEOTIDE SEQUENCE [LARGE SCALE GENOMIC DNA]</scope>
    <source>
        <strain evidence="1 3">DSM 2063</strain>
    </source>
</reference>
<dbReference type="STRING" id="991.IW20_25645"/>
<evidence type="ECO:0000313" key="1">
    <source>
        <dbReference type="EMBL" id="KFF01781.1"/>
    </source>
</evidence>
<dbReference type="eggNOG" id="COG1388">
    <property type="taxonomic scope" value="Bacteria"/>
</dbReference>